<gene>
    <name evidence="2" type="ORF">L202_08147</name>
</gene>
<feature type="compositionally biased region" description="Basic and acidic residues" evidence="1">
    <location>
        <begin position="1"/>
        <end position="10"/>
    </location>
</feature>
<evidence type="ECO:0000313" key="3">
    <source>
        <dbReference type="Proteomes" id="UP000094065"/>
    </source>
</evidence>
<comment type="caution">
    <text evidence="2">The sequence shown here is derived from an EMBL/GenBank/DDBJ whole genome shotgun (WGS) entry which is preliminary data.</text>
</comment>
<dbReference type="EMBL" id="AWGJ01000014">
    <property type="protein sequence ID" value="ODN72708.1"/>
    <property type="molecule type" value="Genomic_DNA"/>
</dbReference>
<name>A0A1E3H8P8_9TREE</name>
<dbReference type="Proteomes" id="UP000094065">
    <property type="component" value="Unassembled WGS sequence"/>
</dbReference>
<dbReference type="RefSeq" id="XP_018988649.1">
    <property type="nucleotide sequence ID" value="XM_019142986.1"/>
</dbReference>
<organism evidence="2 3">
    <name type="scientific">Cryptococcus amylolentus CBS 6039</name>
    <dbReference type="NCBI Taxonomy" id="1295533"/>
    <lineage>
        <taxon>Eukaryota</taxon>
        <taxon>Fungi</taxon>
        <taxon>Dikarya</taxon>
        <taxon>Basidiomycota</taxon>
        <taxon>Agaricomycotina</taxon>
        <taxon>Tremellomycetes</taxon>
        <taxon>Tremellales</taxon>
        <taxon>Cryptococcaceae</taxon>
        <taxon>Cryptococcus</taxon>
    </lineage>
</organism>
<feature type="region of interest" description="Disordered" evidence="1">
    <location>
        <begin position="189"/>
        <end position="243"/>
    </location>
</feature>
<dbReference type="GeneID" id="30159456"/>
<dbReference type="OrthoDB" id="2574504at2759"/>
<evidence type="ECO:0000313" key="2">
    <source>
        <dbReference type="EMBL" id="ODN72708.1"/>
    </source>
</evidence>
<feature type="region of interest" description="Disordered" evidence="1">
    <location>
        <begin position="141"/>
        <end position="164"/>
    </location>
</feature>
<protein>
    <submittedName>
        <fullName evidence="2">Uncharacterized protein</fullName>
    </submittedName>
</protein>
<reference evidence="2 3" key="1">
    <citation type="submission" date="2016-06" db="EMBL/GenBank/DDBJ databases">
        <title>Evolution of pathogenesis and genome organization in the Tremellales.</title>
        <authorList>
            <person name="Cuomo C."/>
            <person name="Litvintseva A."/>
            <person name="Heitman J."/>
            <person name="Chen Y."/>
            <person name="Sun S."/>
            <person name="Springer D."/>
            <person name="Dromer F."/>
            <person name="Young S."/>
            <person name="Zeng Q."/>
            <person name="Chapman S."/>
            <person name="Gujja S."/>
            <person name="Saif S."/>
            <person name="Birren B."/>
        </authorList>
    </citation>
    <scope>NUCLEOTIDE SEQUENCE [LARGE SCALE GENOMIC DNA]</scope>
    <source>
        <strain evidence="2 3">CBS 6039</strain>
    </source>
</reference>
<sequence length="243" mass="27137">MQSDKGKIKETQPSFRVTALAGPPRLSIHNPPPPEYYGKTEPAWVDALSGGPADPSEHDETMFRHMNRVKSTDYSIGYGSEAHHLIVPGLSEDGKLVYQTLHSKRSRNHYDIEFMDNEPSHPSWWDEQMKKSTEWFIKFREDGGTQPPTAEGELKTTRDQDGNLIKDDEPVRKVLSMWSSIVGPDLDEALDKTGSHHRGGSRPHASIITQDDVTTALTSKPYYYGDGPKPPDATLSFNGNTCS</sequence>
<feature type="compositionally biased region" description="Polar residues" evidence="1">
    <location>
        <begin position="207"/>
        <end position="218"/>
    </location>
</feature>
<accession>A0A1E3H8P8</accession>
<feature type="region of interest" description="Disordered" evidence="1">
    <location>
        <begin position="1"/>
        <end position="41"/>
    </location>
</feature>
<evidence type="ECO:0000256" key="1">
    <source>
        <dbReference type="SAM" id="MobiDB-lite"/>
    </source>
</evidence>
<dbReference type="AlphaFoldDB" id="A0A1E3H8P8"/>
<proteinExistence type="predicted"/>
<keyword evidence="3" id="KW-1185">Reference proteome</keyword>
<feature type="compositionally biased region" description="Basic and acidic residues" evidence="1">
    <location>
        <begin position="152"/>
        <end position="164"/>
    </location>
</feature>